<name>A0ABP1FX33_9CHLO</name>
<dbReference type="SUPFAM" id="SSF48371">
    <property type="entry name" value="ARM repeat"/>
    <property type="match status" value="1"/>
</dbReference>
<keyword evidence="3" id="KW-0653">Protein transport</keyword>
<evidence type="ECO:0000256" key="1">
    <source>
        <dbReference type="ARBA" id="ARBA00010394"/>
    </source>
</evidence>
<dbReference type="SMART" id="SM00185">
    <property type="entry name" value="ARM"/>
    <property type="match status" value="3"/>
</dbReference>
<dbReference type="EMBL" id="CAXHTA020000010">
    <property type="protein sequence ID" value="CAL5224454.1"/>
    <property type="molecule type" value="Genomic_DNA"/>
</dbReference>
<dbReference type="InterPro" id="IPR016024">
    <property type="entry name" value="ARM-type_fold"/>
</dbReference>
<protein>
    <submittedName>
        <fullName evidence="4">G7143 protein</fullName>
    </submittedName>
</protein>
<comment type="similarity">
    <text evidence="1">Belongs to the importin alpha family.</text>
</comment>
<accession>A0ABP1FX33</accession>
<evidence type="ECO:0000313" key="4">
    <source>
        <dbReference type="EMBL" id="CAL5224454.1"/>
    </source>
</evidence>
<proteinExistence type="inferred from homology"/>
<evidence type="ECO:0000313" key="5">
    <source>
        <dbReference type="Proteomes" id="UP001497392"/>
    </source>
</evidence>
<dbReference type="Gene3D" id="1.25.10.10">
    <property type="entry name" value="Leucine-rich Repeat Variant"/>
    <property type="match status" value="1"/>
</dbReference>
<dbReference type="InterPro" id="IPR000225">
    <property type="entry name" value="Armadillo"/>
</dbReference>
<organism evidence="4 5">
    <name type="scientific">Coccomyxa viridis</name>
    <dbReference type="NCBI Taxonomy" id="1274662"/>
    <lineage>
        <taxon>Eukaryota</taxon>
        <taxon>Viridiplantae</taxon>
        <taxon>Chlorophyta</taxon>
        <taxon>core chlorophytes</taxon>
        <taxon>Trebouxiophyceae</taxon>
        <taxon>Trebouxiophyceae incertae sedis</taxon>
        <taxon>Coccomyxaceae</taxon>
        <taxon>Coccomyxa</taxon>
    </lineage>
</organism>
<reference evidence="4 5" key="1">
    <citation type="submission" date="2024-06" db="EMBL/GenBank/DDBJ databases">
        <authorList>
            <person name="Kraege A."/>
            <person name="Thomma B."/>
        </authorList>
    </citation>
    <scope>NUCLEOTIDE SEQUENCE [LARGE SCALE GENOMIC DNA]</scope>
</reference>
<evidence type="ECO:0000256" key="2">
    <source>
        <dbReference type="ARBA" id="ARBA00022448"/>
    </source>
</evidence>
<evidence type="ECO:0000256" key="3">
    <source>
        <dbReference type="ARBA" id="ARBA00022927"/>
    </source>
</evidence>
<dbReference type="Proteomes" id="UP001497392">
    <property type="component" value="Unassembled WGS sequence"/>
</dbReference>
<keyword evidence="5" id="KW-1185">Reference proteome</keyword>
<sequence length="254" mass="26368">MNTLHDTHRPQIRLAREAVLEAAWICTNLACAGSEPAAAVLAAAPALILHLDCAHGDEVAEQCAWALGNIAGEGREACEVLFANGATLPLGRLLMRAAKEHSAYAAHAAICAAWALSNLLFSCPPEAGRLLGLQGFPKGLVAILRGHNSAELTLEVAWLLALISAGPEAHMHAMVKHGAAAAVAGALVSAVDSQEAEDVLDPLLRSAGNMASSAAAAAILGVPHATSVISRIQQHELYREEASWVLANLEAACR</sequence>
<gene>
    <name evidence="4" type="primary">g7143</name>
    <name evidence="4" type="ORF">VP750_LOCUS6113</name>
</gene>
<comment type="caution">
    <text evidence="4">The sequence shown here is derived from an EMBL/GenBank/DDBJ whole genome shotgun (WGS) entry which is preliminary data.</text>
</comment>
<dbReference type="PANTHER" id="PTHR23316">
    <property type="entry name" value="IMPORTIN ALPHA"/>
    <property type="match status" value="1"/>
</dbReference>
<dbReference type="InterPro" id="IPR011989">
    <property type="entry name" value="ARM-like"/>
</dbReference>
<keyword evidence="2" id="KW-0813">Transport</keyword>